<evidence type="ECO:0000256" key="14">
    <source>
        <dbReference type="ARBA" id="ARBA00032708"/>
    </source>
</evidence>
<dbReference type="STRING" id="157838.AN964_19885"/>
<feature type="modified residue" description="Phosphohistidine; by HPr" evidence="17">
    <location>
        <position position="73"/>
    </location>
</feature>
<evidence type="ECO:0000256" key="6">
    <source>
        <dbReference type="ARBA" id="ARBA00022553"/>
    </source>
</evidence>
<keyword evidence="19" id="KW-1185">Reference proteome</keyword>
<name>A0A0Q3WTN2_9BACI</name>
<keyword evidence="8" id="KW-0808">Transferase</keyword>
<dbReference type="InterPro" id="IPR036542">
    <property type="entry name" value="PTS_IIA_lac/cel_sf"/>
</dbReference>
<evidence type="ECO:0000256" key="4">
    <source>
        <dbReference type="ARBA" id="ARBA00022448"/>
    </source>
</evidence>
<evidence type="ECO:0000256" key="2">
    <source>
        <dbReference type="ARBA" id="ARBA00011233"/>
    </source>
</evidence>
<keyword evidence="9" id="KW-0598">Phosphotransferase system</keyword>
<dbReference type="SUPFAM" id="SSF46973">
    <property type="entry name" value="Enzyme IIa from lactose specific PTS, IIa-lac"/>
    <property type="match status" value="1"/>
</dbReference>
<dbReference type="PATRIC" id="fig|157838.3.peg.4389"/>
<evidence type="ECO:0000256" key="8">
    <source>
        <dbReference type="ARBA" id="ARBA00022679"/>
    </source>
</evidence>
<gene>
    <name evidence="18" type="ORF">AN964_19885</name>
</gene>
<dbReference type="EMBL" id="LJJC01000006">
    <property type="protein sequence ID" value="KQL51579.1"/>
    <property type="molecule type" value="Genomic_DNA"/>
</dbReference>
<feature type="active site" description="Tele-phosphohistidine intermediate" evidence="15">
    <location>
        <position position="73"/>
    </location>
</feature>
<feature type="binding site" evidence="16">
    <location>
        <position position="76"/>
    </location>
    <ligand>
        <name>Mg(2+)</name>
        <dbReference type="ChEBI" id="CHEBI:18420"/>
        <note>ligand shared between all trimeric partners</note>
    </ligand>
</feature>
<dbReference type="GO" id="GO:0005737">
    <property type="term" value="C:cytoplasm"/>
    <property type="evidence" value="ECO:0007669"/>
    <property type="project" value="UniProtKB-SubCell"/>
</dbReference>
<dbReference type="GO" id="GO:0009401">
    <property type="term" value="P:phosphoenolpyruvate-dependent sugar phosphotransferase system"/>
    <property type="evidence" value="ECO:0007669"/>
    <property type="project" value="UniProtKB-KW"/>
</dbReference>
<evidence type="ECO:0000256" key="16">
    <source>
        <dbReference type="PIRSR" id="PIRSR000699-2"/>
    </source>
</evidence>
<keyword evidence="5" id="KW-0963">Cytoplasm</keyword>
<evidence type="ECO:0000256" key="13">
    <source>
        <dbReference type="ARBA" id="ARBA00031467"/>
    </source>
</evidence>
<comment type="caution">
    <text evidence="18">The sequence shown here is derived from an EMBL/GenBank/DDBJ whole genome shotgun (WGS) entry which is preliminary data.</text>
</comment>
<comment type="subcellular location">
    <subcellularLocation>
        <location evidence="1">Cytoplasm</location>
    </subcellularLocation>
</comment>
<evidence type="ECO:0000256" key="7">
    <source>
        <dbReference type="ARBA" id="ARBA00022597"/>
    </source>
</evidence>
<evidence type="ECO:0000256" key="15">
    <source>
        <dbReference type="PIRSR" id="PIRSR000699-1"/>
    </source>
</evidence>
<dbReference type="Proteomes" id="UP000051888">
    <property type="component" value="Unassembled WGS sequence"/>
</dbReference>
<sequence>MNLFAFQLISKAGDSFSMMMEGLENAKAGNIVEAKKLMKDAKDTLNEAHKIHTELLVKEAQGETITYSPILVHAQDHMTKASLADIFINEQINLYQIIFEMKEGKVV</sequence>
<evidence type="ECO:0000256" key="3">
    <source>
        <dbReference type="ARBA" id="ARBA00014322"/>
    </source>
</evidence>
<dbReference type="Pfam" id="PF02255">
    <property type="entry name" value="PTS_IIA"/>
    <property type="match status" value="1"/>
</dbReference>
<evidence type="ECO:0000256" key="9">
    <source>
        <dbReference type="ARBA" id="ARBA00022683"/>
    </source>
</evidence>
<keyword evidence="4" id="KW-0813">Transport</keyword>
<evidence type="ECO:0000256" key="10">
    <source>
        <dbReference type="ARBA" id="ARBA00022723"/>
    </source>
</evidence>
<dbReference type="GO" id="GO:0016740">
    <property type="term" value="F:transferase activity"/>
    <property type="evidence" value="ECO:0007669"/>
    <property type="project" value="UniProtKB-KW"/>
</dbReference>
<dbReference type="PROSITE" id="PS51095">
    <property type="entry name" value="PTS_EIIA_TYPE_3"/>
    <property type="match status" value="1"/>
</dbReference>
<keyword evidence="6" id="KW-0597">Phosphoprotein</keyword>
<organism evidence="18 19">
    <name type="scientific">Heyndrickxia shackletonii</name>
    <dbReference type="NCBI Taxonomy" id="157838"/>
    <lineage>
        <taxon>Bacteria</taxon>
        <taxon>Bacillati</taxon>
        <taxon>Bacillota</taxon>
        <taxon>Bacilli</taxon>
        <taxon>Bacillales</taxon>
        <taxon>Bacillaceae</taxon>
        <taxon>Heyndrickxia</taxon>
    </lineage>
</organism>
<keyword evidence="10 16" id="KW-0479">Metal-binding</keyword>
<protein>
    <recommendedName>
        <fullName evidence="3">PTS system lactose-specific EIIA component</fullName>
    </recommendedName>
    <alternativeName>
        <fullName evidence="12">EIIA-Lac</fullName>
    </alternativeName>
    <alternativeName>
        <fullName evidence="14">EIII-Lac</fullName>
    </alternativeName>
    <alternativeName>
        <fullName evidence="13">Lactose-specific phosphotransferase enzyme IIA component</fullName>
    </alternativeName>
</protein>
<dbReference type="AlphaFoldDB" id="A0A0Q3WTN2"/>
<evidence type="ECO:0000313" key="18">
    <source>
        <dbReference type="EMBL" id="KQL51579.1"/>
    </source>
</evidence>
<proteinExistence type="predicted"/>
<keyword evidence="7" id="KW-0762">Sugar transport</keyword>
<reference evidence="18 19" key="1">
    <citation type="submission" date="2015-09" db="EMBL/GenBank/DDBJ databases">
        <title>Genome sequencing project for genomic taxonomy and phylogenomics of Bacillus-like bacteria.</title>
        <authorList>
            <person name="Liu B."/>
            <person name="Wang J."/>
            <person name="Zhu Y."/>
            <person name="Liu G."/>
            <person name="Chen Q."/>
            <person name="Chen Z."/>
            <person name="Lan J."/>
            <person name="Che J."/>
            <person name="Ge C."/>
            <person name="Shi H."/>
            <person name="Pan Z."/>
            <person name="Liu X."/>
        </authorList>
    </citation>
    <scope>NUCLEOTIDE SEQUENCE [LARGE SCALE GENOMIC DNA]</scope>
    <source>
        <strain evidence="18 19">LMG 18435</strain>
    </source>
</reference>
<comment type="subunit">
    <text evidence="2">Homotrimer.</text>
</comment>
<comment type="cofactor">
    <cofactor evidence="16">
        <name>Mg(2+)</name>
        <dbReference type="ChEBI" id="CHEBI:18420"/>
    </cofactor>
    <text evidence="16">Binds 1 Mg(2+) ion per trimer.</text>
</comment>
<evidence type="ECO:0000256" key="1">
    <source>
        <dbReference type="ARBA" id="ARBA00004496"/>
    </source>
</evidence>
<evidence type="ECO:0000256" key="11">
    <source>
        <dbReference type="ARBA" id="ARBA00022842"/>
    </source>
</evidence>
<dbReference type="GO" id="GO:0046872">
    <property type="term" value="F:metal ion binding"/>
    <property type="evidence" value="ECO:0007669"/>
    <property type="project" value="UniProtKB-KW"/>
</dbReference>
<dbReference type="InterPro" id="IPR003188">
    <property type="entry name" value="PTS_IIA_lac/cel"/>
</dbReference>
<dbReference type="PIRSF" id="PIRSF000699">
    <property type="entry name" value="PTS_IILac_III"/>
    <property type="match status" value="1"/>
</dbReference>
<keyword evidence="11 16" id="KW-0460">Magnesium</keyword>
<dbReference type="PANTHER" id="PTHR34382:SF9">
    <property type="entry name" value="PHOSPHOTRANSFERASE SYSTEM SUGAR-SPECIFIC EII COMPONENT"/>
    <property type="match status" value="1"/>
</dbReference>
<evidence type="ECO:0000313" key="19">
    <source>
        <dbReference type="Proteomes" id="UP000051888"/>
    </source>
</evidence>
<accession>A0A0Q3WTN2</accession>
<dbReference type="Gene3D" id="1.20.58.80">
    <property type="entry name" value="Phosphotransferase system, lactose/cellobiose-type IIA subunit"/>
    <property type="match status" value="1"/>
</dbReference>
<dbReference type="PANTHER" id="PTHR34382">
    <property type="entry name" value="PTS SYSTEM N,N'-DIACETYLCHITOBIOSE-SPECIFIC EIIA COMPONENT"/>
    <property type="match status" value="1"/>
</dbReference>
<evidence type="ECO:0000256" key="17">
    <source>
        <dbReference type="PROSITE-ProRule" id="PRU00418"/>
    </source>
</evidence>
<evidence type="ECO:0000256" key="5">
    <source>
        <dbReference type="ARBA" id="ARBA00022490"/>
    </source>
</evidence>
<evidence type="ECO:0000256" key="12">
    <source>
        <dbReference type="ARBA" id="ARBA00030293"/>
    </source>
</evidence>